<dbReference type="Proteomes" id="UP000675940">
    <property type="component" value="Unassembled WGS sequence"/>
</dbReference>
<dbReference type="AlphaFoldDB" id="A0A940MNB6"/>
<dbReference type="Gene3D" id="3.30.70.1060">
    <property type="entry name" value="Dimeric alpha+beta barrel"/>
    <property type="match status" value="1"/>
</dbReference>
<evidence type="ECO:0000313" key="4">
    <source>
        <dbReference type="Proteomes" id="UP000675940"/>
    </source>
</evidence>
<comment type="caution">
    <text evidence="3">The sequence shown here is derived from an EMBL/GenBank/DDBJ whole genome shotgun (WGS) entry which is preliminary data.</text>
</comment>
<protein>
    <recommendedName>
        <fullName evidence="2">YCII-related domain-containing protein</fullName>
    </recommendedName>
</protein>
<evidence type="ECO:0000256" key="1">
    <source>
        <dbReference type="ARBA" id="ARBA00007689"/>
    </source>
</evidence>
<organism evidence="3 4">
    <name type="scientific">Sagittula salina</name>
    <dbReference type="NCBI Taxonomy" id="2820268"/>
    <lineage>
        <taxon>Bacteria</taxon>
        <taxon>Pseudomonadati</taxon>
        <taxon>Pseudomonadota</taxon>
        <taxon>Alphaproteobacteria</taxon>
        <taxon>Rhodobacterales</taxon>
        <taxon>Roseobacteraceae</taxon>
        <taxon>Sagittula</taxon>
    </lineage>
</organism>
<dbReference type="RefSeq" id="WP_209359662.1">
    <property type="nucleotide sequence ID" value="NZ_JAGISH010000002.1"/>
</dbReference>
<dbReference type="EMBL" id="JAGISH010000002">
    <property type="protein sequence ID" value="MBP0481801.1"/>
    <property type="molecule type" value="Genomic_DNA"/>
</dbReference>
<keyword evidence="4" id="KW-1185">Reference proteome</keyword>
<sequence length="137" mass="14898">MSEDKSGAGPKSVPREAVLEASKGMLQRQLYAIFTTPVDGLGPVFAVIEEHLQYQVGLEAEGILHAAGPMWTDDEKSWEGEGMVVVRAASCAEAIAIAERDPMHKAGARRFTVRPWLVNEGSITITLNNSSQTFTIR</sequence>
<dbReference type="Pfam" id="PF03795">
    <property type="entry name" value="YCII"/>
    <property type="match status" value="1"/>
</dbReference>
<dbReference type="SUPFAM" id="SSF54909">
    <property type="entry name" value="Dimeric alpha+beta barrel"/>
    <property type="match status" value="1"/>
</dbReference>
<proteinExistence type="inferred from homology"/>
<gene>
    <name evidence="3" type="ORF">J5474_04760</name>
</gene>
<dbReference type="InterPro" id="IPR005545">
    <property type="entry name" value="YCII"/>
</dbReference>
<accession>A0A940MNB6</accession>
<reference evidence="3" key="1">
    <citation type="submission" date="2021-03" db="EMBL/GenBank/DDBJ databases">
        <title>Sagittula salina sp. nov. strain M10.9X isolated from the marine waste.</title>
        <authorList>
            <person name="Satari L."/>
            <person name="Molina-Menor E."/>
            <person name="Vidal-Verdu A."/>
            <person name="Pascual J."/>
            <person name="Pereto J."/>
            <person name="Porcar M."/>
        </authorList>
    </citation>
    <scope>NUCLEOTIDE SEQUENCE</scope>
    <source>
        <strain evidence="3">M10.9X</strain>
    </source>
</reference>
<comment type="similarity">
    <text evidence="1">Belongs to the YciI family.</text>
</comment>
<name>A0A940MNB6_9RHOB</name>
<evidence type="ECO:0000313" key="3">
    <source>
        <dbReference type="EMBL" id="MBP0481801.1"/>
    </source>
</evidence>
<dbReference type="InterPro" id="IPR011008">
    <property type="entry name" value="Dimeric_a/b-barrel"/>
</dbReference>
<feature type="domain" description="YCII-related" evidence="2">
    <location>
        <begin position="31"/>
        <end position="116"/>
    </location>
</feature>
<evidence type="ECO:0000259" key="2">
    <source>
        <dbReference type="Pfam" id="PF03795"/>
    </source>
</evidence>